<gene>
    <name evidence="9" type="ORF">H312_01012</name>
</gene>
<dbReference type="VEuPathDB" id="MicrosporidiaDB:H312_01012"/>
<evidence type="ECO:0000256" key="2">
    <source>
        <dbReference type="ARBA" id="ARBA00022741"/>
    </source>
</evidence>
<dbReference type="PANTHER" id="PTHR11361">
    <property type="entry name" value="DNA MISMATCH REPAIR PROTEIN MUTS FAMILY MEMBER"/>
    <property type="match status" value="1"/>
</dbReference>
<dbReference type="Proteomes" id="UP000030655">
    <property type="component" value="Unassembled WGS sequence"/>
</dbReference>
<evidence type="ECO:0000259" key="8">
    <source>
        <dbReference type="SMART" id="SM00534"/>
    </source>
</evidence>
<keyword evidence="5" id="KW-0469">Meiosis</keyword>
<evidence type="ECO:0000256" key="1">
    <source>
        <dbReference type="ARBA" id="ARBA00006271"/>
    </source>
</evidence>
<evidence type="ECO:0000256" key="5">
    <source>
        <dbReference type="ARBA" id="ARBA00023254"/>
    </source>
</evidence>
<dbReference type="Gene3D" id="1.10.1420.10">
    <property type="match status" value="1"/>
</dbReference>
<keyword evidence="10" id="KW-1185">Reference proteome</keyword>
<dbReference type="SUPFAM" id="SSF52540">
    <property type="entry name" value="P-loop containing nucleoside triphosphate hydrolases"/>
    <property type="match status" value="1"/>
</dbReference>
<dbReference type="STRING" id="1288291.A0A059F3L7"/>
<dbReference type="SMART" id="SM00534">
    <property type="entry name" value="MUTSac"/>
    <property type="match status" value="1"/>
</dbReference>
<reference evidence="10" key="1">
    <citation type="submission" date="2013-02" db="EMBL/GenBank/DDBJ databases">
        <authorList>
            <consortium name="The Broad Institute Genome Sequencing Platform"/>
            <person name="Cuomo C."/>
            <person name="Becnel J."/>
            <person name="Sanscrainte N."/>
            <person name="Walker B."/>
            <person name="Young S.K."/>
            <person name="Zeng Q."/>
            <person name="Gargeya S."/>
            <person name="Fitzgerald M."/>
            <person name="Haas B."/>
            <person name="Abouelleil A."/>
            <person name="Alvarado L."/>
            <person name="Arachchi H.M."/>
            <person name="Berlin A.M."/>
            <person name="Chapman S.B."/>
            <person name="Dewar J."/>
            <person name="Goldberg J."/>
            <person name="Griggs A."/>
            <person name="Gujja S."/>
            <person name="Hansen M."/>
            <person name="Howarth C."/>
            <person name="Imamovic A."/>
            <person name="Larimer J."/>
            <person name="McCowan C."/>
            <person name="Murphy C."/>
            <person name="Neiman D."/>
            <person name="Pearson M."/>
            <person name="Priest M."/>
            <person name="Roberts A."/>
            <person name="Saif S."/>
            <person name="Shea T."/>
            <person name="Sisk P."/>
            <person name="Sykes S."/>
            <person name="Wortman J."/>
            <person name="Nusbaum C."/>
            <person name="Birren B."/>
        </authorList>
    </citation>
    <scope>NUCLEOTIDE SEQUENCE [LARGE SCALE GENOMIC DNA]</scope>
    <source>
        <strain evidence="10">PRA339</strain>
    </source>
</reference>
<evidence type="ECO:0000256" key="4">
    <source>
        <dbReference type="ARBA" id="ARBA00023125"/>
    </source>
</evidence>
<keyword evidence="4" id="KW-0238">DNA-binding</keyword>
<evidence type="ECO:0008006" key="11">
    <source>
        <dbReference type="Google" id="ProtNLM"/>
    </source>
</evidence>
<dbReference type="InterPro" id="IPR000432">
    <property type="entry name" value="DNA_mismatch_repair_MutS_C"/>
</dbReference>
<evidence type="ECO:0000256" key="6">
    <source>
        <dbReference type="SAM" id="MobiDB-lite"/>
    </source>
</evidence>
<reference evidence="9 10" key="2">
    <citation type="submission" date="2014-03" db="EMBL/GenBank/DDBJ databases">
        <title>The Genome Sequence of Anncaliia algerae insect isolate PRA339.</title>
        <authorList>
            <consortium name="The Broad Institute Genome Sequencing Platform"/>
            <consortium name="The Broad Institute Genome Sequencing Center for Infectious Disease"/>
            <person name="Cuomo C."/>
            <person name="Becnel J."/>
            <person name="Sanscrainte N."/>
            <person name="Walker B."/>
            <person name="Young S.K."/>
            <person name="Zeng Q."/>
            <person name="Gargeya S."/>
            <person name="Fitzgerald M."/>
            <person name="Haas B."/>
            <person name="Abouelleil A."/>
            <person name="Alvarado L."/>
            <person name="Arachchi H.M."/>
            <person name="Berlin A.M."/>
            <person name="Chapman S.B."/>
            <person name="Dewar J."/>
            <person name="Goldberg J."/>
            <person name="Griggs A."/>
            <person name="Gujja S."/>
            <person name="Hansen M."/>
            <person name="Howarth C."/>
            <person name="Imamovic A."/>
            <person name="Larimer J."/>
            <person name="McCowan C."/>
            <person name="Murphy C."/>
            <person name="Neiman D."/>
            <person name="Pearson M."/>
            <person name="Priest M."/>
            <person name="Roberts A."/>
            <person name="Saif S."/>
            <person name="Shea T."/>
            <person name="Sisk P."/>
            <person name="Sykes S."/>
            <person name="Wortman J."/>
            <person name="Nusbaum C."/>
            <person name="Birren B."/>
        </authorList>
    </citation>
    <scope>NUCLEOTIDE SEQUENCE [LARGE SCALE GENOMIC DNA]</scope>
    <source>
        <strain evidence="9 10">PRA339</strain>
    </source>
</reference>
<feature type="compositionally biased region" description="Basic and acidic residues" evidence="6">
    <location>
        <begin position="376"/>
        <end position="391"/>
    </location>
</feature>
<accession>A0A059F3L7</accession>
<dbReference type="Pfam" id="PF05192">
    <property type="entry name" value="MutS_III"/>
    <property type="match status" value="1"/>
</dbReference>
<protein>
    <recommendedName>
        <fullName evidence="11">DNA mismatch repair proteins mutS family domain-containing protein</fullName>
    </recommendedName>
</protein>
<evidence type="ECO:0000313" key="9">
    <source>
        <dbReference type="EMBL" id="KCZ81559.1"/>
    </source>
</evidence>
<dbReference type="OrthoDB" id="2195817at2759"/>
<keyword evidence="3" id="KW-0067">ATP-binding</keyword>
<dbReference type="GO" id="GO:0006298">
    <property type="term" value="P:mismatch repair"/>
    <property type="evidence" value="ECO:0007669"/>
    <property type="project" value="InterPro"/>
</dbReference>
<name>A0A059F3L7_9MICR</name>
<dbReference type="Pfam" id="PF00488">
    <property type="entry name" value="MutS_V"/>
    <property type="match status" value="1"/>
</dbReference>
<dbReference type="InterPro" id="IPR045076">
    <property type="entry name" value="MutS"/>
</dbReference>
<proteinExistence type="inferred from homology"/>
<dbReference type="PANTHER" id="PTHR11361:SF21">
    <property type="entry name" value="MUTS PROTEIN HOMOLOG 4"/>
    <property type="match status" value="1"/>
</dbReference>
<evidence type="ECO:0000256" key="3">
    <source>
        <dbReference type="ARBA" id="ARBA00022840"/>
    </source>
</evidence>
<comment type="similarity">
    <text evidence="1">Belongs to the DNA mismatch repair MutS family.</text>
</comment>
<dbReference type="InterPro" id="IPR007696">
    <property type="entry name" value="DNA_mismatch_repair_MutS_core"/>
</dbReference>
<dbReference type="HOGENOM" id="CLU_002472_10_0_1"/>
<keyword evidence="2" id="KW-0547">Nucleotide-binding</keyword>
<dbReference type="SMART" id="SM00533">
    <property type="entry name" value="MUTSd"/>
    <property type="match status" value="1"/>
</dbReference>
<feature type="domain" description="DNA mismatch repair protein MutS core" evidence="7">
    <location>
        <begin position="154"/>
        <end position="535"/>
    </location>
</feature>
<dbReference type="GO" id="GO:0005634">
    <property type="term" value="C:nucleus"/>
    <property type="evidence" value="ECO:0007669"/>
    <property type="project" value="TreeGrafter"/>
</dbReference>
<evidence type="ECO:0000259" key="7">
    <source>
        <dbReference type="SMART" id="SM00533"/>
    </source>
</evidence>
<dbReference type="InterPro" id="IPR027417">
    <property type="entry name" value="P-loop_NTPase"/>
</dbReference>
<evidence type="ECO:0000313" key="10">
    <source>
        <dbReference type="Proteomes" id="UP000030655"/>
    </source>
</evidence>
<feature type="region of interest" description="Disordered" evidence="6">
    <location>
        <begin position="376"/>
        <end position="399"/>
    </location>
</feature>
<organism evidence="9 10">
    <name type="scientific">Anncaliia algerae PRA339</name>
    <dbReference type="NCBI Taxonomy" id="1288291"/>
    <lineage>
        <taxon>Eukaryota</taxon>
        <taxon>Fungi</taxon>
        <taxon>Fungi incertae sedis</taxon>
        <taxon>Microsporidia</taxon>
        <taxon>Tubulinosematoidea</taxon>
        <taxon>Tubulinosematidae</taxon>
        <taxon>Anncaliia</taxon>
    </lineage>
</organism>
<dbReference type="SUPFAM" id="SSF48334">
    <property type="entry name" value="DNA repair protein MutS, domain III"/>
    <property type="match status" value="1"/>
</dbReference>
<dbReference type="EMBL" id="KK365140">
    <property type="protein sequence ID" value="KCZ81559.1"/>
    <property type="molecule type" value="Genomic_DNA"/>
</dbReference>
<dbReference type="GO" id="GO:0140664">
    <property type="term" value="F:ATP-dependent DNA damage sensor activity"/>
    <property type="evidence" value="ECO:0007669"/>
    <property type="project" value="InterPro"/>
</dbReference>
<dbReference type="Gene3D" id="3.40.50.300">
    <property type="entry name" value="P-loop containing nucleotide triphosphate hydrolases"/>
    <property type="match status" value="1"/>
</dbReference>
<sequence>MENIKTIASLCSSRSNYPLLGLSVKDPLTKTINCYEFIDNHFFDEMAKKISKLKINVLLVLKEQKEFFKQKFNHEVNIIELKRSDFNIDYANFLINEIKIKNPSFVHESLTYFMLGSIGGLISYLKTEIENIVLYLDDNRMYLNERTITALNLIGNNSLYKKIKSTYTKMGAEELFKNILQPLIDLNEIKERQKFVKFLINNEKIAVEIGNLLKNFPNTNSIYNKFNAYETFEPEKLIVLVFEIFSFLHLAISFSNLIHTNKIPEFSFIREISILLKEQNLKKHYEKISILTENKFYNGKFIFNVFDLVEMFKINDELLNILRQMYNENLEDLHAMIYEIFGDTSELYYDKKHKFIIRTKDESLISILIKNYDRNKCKDSSSSKGTTEKSKTNSIKKRNISKKLTKDPHNLTNKSDSVFNNQTNNSSINLKNIIPLFLHKNKDYFYFTIINFEQFSLRAEDALGKIIRIYGRYAIEIIKDFYSCVWNIREIGNKIGLIDMLHSFYLFSQKHDCTLPIFEDSVIFNDSTNILVHKGEVKSNDVYSSSMLNFSIITGDNCGGKTCYLRMIGMNVILSQMGCVLPCRFAKTKIFKSIFTRIGEHPNHNEISSFGNELLDCKFILEQSNRDSLILIDELGSHTNYSDGFTLLLTMSTLLLKKESYVFLVTHFKEIIFYLQENKRISFLQMINYKVKAGVNEKSNSIELIEKLLPKEYTEDILIYIKFFKEKEFIKVNNISFNLLATKILACENEEKRNQLKEKLNKLIK</sequence>
<dbReference type="GO" id="GO:0030983">
    <property type="term" value="F:mismatched DNA binding"/>
    <property type="evidence" value="ECO:0007669"/>
    <property type="project" value="InterPro"/>
</dbReference>
<feature type="domain" description="DNA mismatch repair proteins mutS family" evidence="8">
    <location>
        <begin position="548"/>
        <end position="722"/>
    </location>
</feature>
<dbReference type="GO" id="GO:0007131">
    <property type="term" value="P:reciprocal meiotic recombination"/>
    <property type="evidence" value="ECO:0007669"/>
    <property type="project" value="TreeGrafter"/>
</dbReference>
<dbReference type="InterPro" id="IPR036187">
    <property type="entry name" value="DNA_mismatch_repair_MutS_sf"/>
</dbReference>
<dbReference type="GO" id="GO:0005524">
    <property type="term" value="F:ATP binding"/>
    <property type="evidence" value="ECO:0007669"/>
    <property type="project" value="UniProtKB-KW"/>
</dbReference>
<dbReference type="AlphaFoldDB" id="A0A059F3L7"/>